<keyword evidence="8" id="KW-1185">Reference proteome</keyword>
<feature type="signal peptide" evidence="5">
    <location>
        <begin position="1"/>
        <end position="29"/>
    </location>
</feature>
<name>H0E4Z3_9ACTN</name>
<dbReference type="RefSeq" id="WP_007573793.1">
    <property type="nucleotide sequence ID" value="NZ_AGUD01000128.1"/>
</dbReference>
<sequence>MTPSATLRTGRWRLAAALLLALALAFVLASCGSDDDGEATTATAADKASAAFPVTIEHKYGSTTIEAEPKRIVTVGMTDQDTFLALGIKPVGVDDWFGERPYGNWPWTKARWGSFKPTVVGQYDEYKFEKIAALRPDLIVGLYSGMTKGSYAKLSKIAPTIAQPKGHADYSAPWQLMAEISGRAVGREAEARKLVADAEARFAKVRDEHADFKGKSITITEFYEGEFSTFGADDPRHQFFTQLGFVVDPEIRKLYPGGKTGMLSSEKLDILDGDRLVVLSSPETEKQVAAHKLFHRVPVVRDGRTVYLPYERPKPEGAALVFNTVLSIPYALDAIVPKLADPQAQR</sequence>
<evidence type="ECO:0000256" key="5">
    <source>
        <dbReference type="SAM" id="SignalP"/>
    </source>
</evidence>
<dbReference type="SUPFAM" id="SSF53807">
    <property type="entry name" value="Helical backbone' metal receptor"/>
    <property type="match status" value="1"/>
</dbReference>
<feature type="domain" description="Fe/B12 periplasmic-binding" evidence="6">
    <location>
        <begin position="71"/>
        <end position="343"/>
    </location>
</feature>
<dbReference type="CDD" id="cd01146">
    <property type="entry name" value="FhuD"/>
    <property type="match status" value="1"/>
</dbReference>
<dbReference type="Pfam" id="PF01497">
    <property type="entry name" value="Peripla_BP_2"/>
    <property type="match status" value="1"/>
</dbReference>
<evidence type="ECO:0000259" key="6">
    <source>
        <dbReference type="PROSITE" id="PS50983"/>
    </source>
</evidence>
<dbReference type="PATRIC" id="fig|1097667.3.peg.1861"/>
<dbReference type="Gene3D" id="3.40.50.1980">
    <property type="entry name" value="Nitrogenase molybdenum iron protein domain"/>
    <property type="match status" value="2"/>
</dbReference>
<accession>H0E4Z3</accession>
<comment type="subcellular location">
    <subcellularLocation>
        <location evidence="1">Cell envelope</location>
    </subcellularLocation>
</comment>
<dbReference type="AlphaFoldDB" id="H0E4Z3"/>
<evidence type="ECO:0000256" key="3">
    <source>
        <dbReference type="ARBA" id="ARBA00022448"/>
    </source>
</evidence>
<dbReference type="Proteomes" id="UP000005143">
    <property type="component" value="Unassembled WGS sequence"/>
</dbReference>
<dbReference type="EMBL" id="AGUD01000128">
    <property type="protein sequence ID" value="EHN11244.1"/>
    <property type="molecule type" value="Genomic_DNA"/>
</dbReference>
<dbReference type="OrthoDB" id="1846031at2"/>
<evidence type="ECO:0000256" key="4">
    <source>
        <dbReference type="ARBA" id="ARBA00022729"/>
    </source>
</evidence>
<dbReference type="GO" id="GO:0030288">
    <property type="term" value="C:outer membrane-bounded periplasmic space"/>
    <property type="evidence" value="ECO:0007669"/>
    <property type="project" value="TreeGrafter"/>
</dbReference>
<protein>
    <submittedName>
        <fullName evidence="7">ABC-type Fe3+-siderophore transport system periplasmic iron-binding component</fullName>
    </submittedName>
</protein>
<evidence type="ECO:0000256" key="2">
    <source>
        <dbReference type="ARBA" id="ARBA00008814"/>
    </source>
</evidence>
<dbReference type="PROSITE" id="PS50983">
    <property type="entry name" value="FE_B12_PBP"/>
    <property type="match status" value="1"/>
</dbReference>
<dbReference type="InterPro" id="IPR051313">
    <property type="entry name" value="Bact_iron-sidero_bind"/>
</dbReference>
<dbReference type="PANTHER" id="PTHR30532">
    <property type="entry name" value="IRON III DICITRATE-BINDING PERIPLASMIC PROTEIN"/>
    <property type="match status" value="1"/>
</dbReference>
<evidence type="ECO:0000313" key="8">
    <source>
        <dbReference type="Proteomes" id="UP000005143"/>
    </source>
</evidence>
<dbReference type="PANTHER" id="PTHR30532:SF24">
    <property type="entry name" value="FERRIC ENTEROBACTIN-BINDING PERIPLASMIC PROTEIN FEPB"/>
    <property type="match status" value="1"/>
</dbReference>
<dbReference type="InterPro" id="IPR002491">
    <property type="entry name" value="ABC_transptr_periplasmic_BD"/>
</dbReference>
<keyword evidence="4 5" id="KW-0732">Signal</keyword>
<evidence type="ECO:0000256" key="1">
    <source>
        <dbReference type="ARBA" id="ARBA00004196"/>
    </source>
</evidence>
<comment type="caution">
    <text evidence="7">The sequence shown here is derived from an EMBL/GenBank/DDBJ whole genome shotgun (WGS) entry which is preliminary data.</text>
</comment>
<feature type="chain" id="PRO_5039507558" evidence="5">
    <location>
        <begin position="30"/>
        <end position="346"/>
    </location>
</feature>
<comment type="similarity">
    <text evidence="2">Belongs to the bacterial solute-binding protein 8 family.</text>
</comment>
<gene>
    <name evidence="7" type="ORF">PAI11_18780</name>
</gene>
<proteinExistence type="inferred from homology"/>
<dbReference type="GO" id="GO:1901678">
    <property type="term" value="P:iron coordination entity transport"/>
    <property type="evidence" value="ECO:0007669"/>
    <property type="project" value="UniProtKB-ARBA"/>
</dbReference>
<evidence type="ECO:0000313" key="7">
    <source>
        <dbReference type="EMBL" id="EHN11244.1"/>
    </source>
</evidence>
<keyword evidence="3" id="KW-0813">Transport</keyword>
<reference evidence="7 8" key="1">
    <citation type="journal article" date="2013" name="Biodegradation">
        <title>Quantitative proteomic analysis of ibuprofen-degrading Patulibacter sp. strain I11.</title>
        <authorList>
            <person name="Almeida B."/>
            <person name="Kjeldal H."/>
            <person name="Lolas I."/>
            <person name="Knudsen A.D."/>
            <person name="Carvalho G."/>
            <person name="Nielsen K.L."/>
            <person name="Barreto Crespo M.T."/>
            <person name="Stensballe A."/>
            <person name="Nielsen J.L."/>
        </authorList>
    </citation>
    <scope>NUCLEOTIDE SEQUENCE [LARGE SCALE GENOMIC DNA]</scope>
    <source>
        <strain evidence="7 8">I11</strain>
    </source>
</reference>
<organism evidence="7 8">
    <name type="scientific">Patulibacter medicamentivorans</name>
    <dbReference type="NCBI Taxonomy" id="1097667"/>
    <lineage>
        <taxon>Bacteria</taxon>
        <taxon>Bacillati</taxon>
        <taxon>Actinomycetota</taxon>
        <taxon>Thermoleophilia</taxon>
        <taxon>Solirubrobacterales</taxon>
        <taxon>Patulibacteraceae</taxon>
        <taxon>Patulibacter</taxon>
    </lineage>
</organism>